<dbReference type="AlphaFoldDB" id="A0A197JFC7"/>
<feature type="non-terminal residue" evidence="10">
    <location>
        <position position="50"/>
    </location>
</feature>
<keyword evidence="11" id="KW-1185">Reference proteome</keyword>
<accession>A0A197JFC7</accession>
<proteinExistence type="predicted"/>
<sequence length="50" mass="5776">CANCGQTETPLWRKDAKGQSICNACGLYSRLHQRDRPVTMRKSNIARRKR</sequence>
<dbReference type="GO" id="GO:0000981">
    <property type="term" value="F:DNA-binding transcription factor activity, RNA polymerase II-specific"/>
    <property type="evidence" value="ECO:0007669"/>
    <property type="project" value="TreeGrafter"/>
</dbReference>
<name>A0A197JFC7_9FUNG</name>
<dbReference type="GO" id="GO:0005634">
    <property type="term" value="C:nucleus"/>
    <property type="evidence" value="ECO:0007669"/>
    <property type="project" value="UniProtKB-SubCell"/>
</dbReference>
<dbReference type="InterPro" id="IPR013088">
    <property type="entry name" value="Znf_NHR/GATA"/>
</dbReference>
<dbReference type="PROSITE" id="PS00344">
    <property type="entry name" value="GATA_ZN_FINGER_1"/>
    <property type="match status" value="1"/>
</dbReference>
<evidence type="ECO:0000256" key="3">
    <source>
        <dbReference type="ARBA" id="ARBA00022771"/>
    </source>
</evidence>
<dbReference type="GO" id="GO:0008270">
    <property type="term" value="F:zinc ion binding"/>
    <property type="evidence" value="ECO:0007669"/>
    <property type="project" value="UniProtKB-KW"/>
</dbReference>
<evidence type="ECO:0000313" key="10">
    <source>
        <dbReference type="EMBL" id="OAQ23708.1"/>
    </source>
</evidence>
<evidence type="ECO:0000256" key="6">
    <source>
        <dbReference type="ARBA" id="ARBA00023163"/>
    </source>
</evidence>
<evidence type="ECO:0000256" key="2">
    <source>
        <dbReference type="ARBA" id="ARBA00022723"/>
    </source>
</evidence>
<dbReference type="GO" id="GO:0000978">
    <property type="term" value="F:RNA polymerase II cis-regulatory region sequence-specific DNA binding"/>
    <property type="evidence" value="ECO:0007669"/>
    <property type="project" value="TreeGrafter"/>
</dbReference>
<dbReference type="CDD" id="cd00202">
    <property type="entry name" value="ZnF_GATA"/>
    <property type="match status" value="1"/>
</dbReference>
<dbReference type="PROSITE" id="PS50114">
    <property type="entry name" value="GATA_ZN_FINGER_2"/>
    <property type="match status" value="1"/>
</dbReference>
<keyword evidence="6" id="KW-0804">Transcription</keyword>
<gene>
    <name evidence="10" type="ORF">K457DRAFT_55919</name>
</gene>
<keyword evidence="7" id="KW-0539">Nucleus</keyword>
<evidence type="ECO:0000313" key="11">
    <source>
        <dbReference type="Proteomes" id="UP000078512"/>
    </source>
</evidence>
<reference evidence="10 11" key="1">
    <citation type="submission" date="2016-05" db="EMBL/GenBank/DDBJ databases">
        <title>Genome sequencing reveals origins of a unique bacterial endosymbiosis in the earliest lineages of terrestrial Fungi.</title>
        <authorList>
            <consortium name="DOE Joint Genome Institute"/>
            <person name="Uehling J."/>
            <person name="Gryganskyi A."/>
            <person name="Hameed K."/>
            <person name="Tschaplinski T."/>
            <person name="Misztal P."/>
            <person name="Wu S."/>
            <person name="Desiro A."/>
            <person name="Vande Pol N."/>
            <person name="Du Z.-Y."/>
            <person name="Zienkiewicz A."/>
            <person name="Zienkiewicz K."/>
            <person name="Morin E."/>
            <person name="Tisserant E."/>
            <person name="Splivallo R."/>
            <person name="Hainaut M."/>
            <person name="Henrissat B."/>
            <person name="Ohm R."/>
            <person name="Kuo A."/>
            <person name="Yan J."/>
            <person name="Lipzen A."/>
            <person name="Nolan M."/>
            <person name="Labutti K."/>
            <person name="Barry K."/>
            <person name="Goldstein A."/>
            <person name="Labbe J."/>
            <person name="Schadt C."/>
            <person name="Tuskan G."/>
            <person name="Grigoriev I."/>
            <person name="Martin F."/>
            <person name="Vilgalys R."/>
            <person name="Bonito G."/>
        </authorList>
    </citation>
    <scope>NUCLEOTIDE SEQUENCE [LARGE SCALE GENOMIC DNA]</scope>
    <source>
        <strain evidence="10 11">AG-77</strain>
    </source>
</reference>
<keyword evidence="3 8" id="KW-0863">Zinc-finger</keyword>
<dbReference type="Gene3D" id="3.30.50.10">
    <property type="entry name" value="Erythroid Transcription Factor GATA-1, subunit A"/>
    <property type="match status" value="1"/>
</dbReference>
<dbReference type="STRING" id="1314771.A0A197JFC7"/>
<evidence type="ECO:0000259" key="9">
    <source>
        <dbReference type="PROSITE" id="PS50114"/>
    </source>
</evidence>
<dbReference type="InterPro" id="IPR039355">
    <property type="entry name" value="Transcription_factor_GATA"/>
</dbReference>
<dbReference type="InterPro" id="IPR000679">
    <property type="entry name" value="Znf_GATA"/>
</dbReference>
<keyword evidence="4" id="KW-0862">Zinc</keyword>
<dbReference type="Proteomes" id="UP000078512">
    <property type="component" value="Unassembled WGS sequence"/>
</dbReference>
<evidence type="ECO:0000256" key="5">
    <source>
        <dbReference type="ARBA" id="ARBA00023015"/>
    </source>
</evidence>
<dbReference type="GO" id="GO:0000122">
    <property type="term" value="P:negative regulation of transcription by RNA polymerase II"/>
    <property type="evidence" value="ECO:0007669"/>
    <property type="project" value="TreeGrafter"/>
</dbReference>
<dbReference type="EMBL" id="KV442111">
    <property type="protein sequence ID" value="OAQ23708.1"/>
    <property type="molecule type" value="Genomic_DNA"/>
</dbReference>
<dbReference type="PANTHER" id="PTHR10071">
    <property type="entry name" value="TRANSCRIPTION FACTOR GATA FAMILY MEMBER"/>
    <property type="match status" value="1"/>
</dbReference>
<evidence type="ECO:0000256" key="8">
    <source>
        <dbReference type="PROSITE-ProRule" id="PRU00094"/>
    </source>
</evidence>
<dbReference type="GO" id="GO:0045944">
    <property type="term" value="P:positive regulation of transcription by RNA polymerase II"/>
    <property type="evidence" value="ECO:0007669"/>
    <property type="project" value="TreeGrafter"/>
</dbReference>
<evidence type="ECO:0000256" key="7">
    <source>
        <dbReference type="ARBA" id="ARBA00023242"/>
    </source>
</evidence>
<dbReference type="SUPFAM" id="SSF57716">
    <property type="entry name" value="Glucocorticoid receptor-like (DNA-binding domain)"/>
    <property type="match status" value="1"/>
</dbReference>
<organism evidence="10 11">
    <name type="scientific">Linnemannia elongata AG-77</name>
    <dbReference type="NCBI Taxonomy" id="1314771"/>
    <lineage>
        <taxon>Eukaryota</taxon>
        <taxon>Fungi</taxon>
        <taxon>Fungi incertae sedis</taxon>
        <taxon>Mucoromycota</taxon>
        <taxon>Mortierellomycotina</taxon>
        <taxon>Mortierellomycetes</taxon>
        <taxon>Mortierellales</taxon>
        <taxon>Mortierellaceae</taxon>
        <taxon>Linnemannia</taxon>
    </lineage>
</organism>
<protein>
    <submittedName>
        <fullName evidence="10">GATA-domain-containing protein</fullName>
    </submittedName>
</protein>
<dbReference type="Pfam" id="PF00320">
    <property type="entry name" value="GATA"/>
    <property type="match status" value="1"/>
</dbReference>
<dbReference type="PANTHER" id="PTHR10071:SF335">
    <property type="entry name" value="IRON-SENSING TRANSCRIPTIONAL REPRESSOR-RELATED"/>
    <property type="match status" value="1"/>
</dbReference>
<keyword evidence="2" id="KW-0479">Metal-binding</keyword>
<feature type="domain" description="GATA-type" evidence="9">
    <location>
        <begin position="1"/>
        <end position="48"/>
    </location>
</feature>
<evidence type="ECO:0000256" key="1">
    <source>
        <dbReference type="ARBA" id="ARBA00004123"/>
    </source>
</evidence>
<dbReference type="OrthoDB" id="515401at2759"/>
<comment type="subcellular location">
    <subcellularLocation>
        <location evidence="1">Nucleus</location>
    </subcellularLocation>
</comment>
<evidence type="ECO:0000256" key="4">
    <source>
        <dbReference type="ARBA" id="ARBA00022833"/>
    </source>
</evidence>
<feature type="non-terminal residue" evidence="10">
    <location>
        <position position="1"/>
    </location>
</feature>
<dbReference type="SMART" id="SM00401">
    <property type="entry name" value="ZnF_GATA"/>
    <property type="match status" value="1"/>
</dbReference>
<keyword evidence="5" id="KW-0805">Transcription regulation</keyword>